<evidence type="ECO:0000256" key="3">
    <source>
        <dbReference type="ARBA" id="ARBA00022741"/>
    </source>
</evidence>
<keyword evidence="4" id="KW-0418">Kinase</keyword>
<dbReference type="InterPro" id="IPR000719">
    <property type="entry name" value="Prot_kinase_dom"/>
</dbReference>
<dbReference type="PROSITE" id="PS50011">
    <property type="entry name" value="PROTEIN_KINASE_DOM"/>
    <property type="match status" value="1"/>
</dbReference>
<sequence>MLQRMFPNGKVPKEVVAHIVQRLLACVNWLFCDCDIIHTEITAQNVLLELSDAEHFRTIEEEEAVEPSLPVYDGSYPVYLSRGNTVSMLQLTLDPVLTDFGSSRSALEVNKDWWMPDTHRAPEILMDVAWDAQVDVWSIGIMALELLEGRNLFHPVDKARNQYVLPLAVSQYISYMGLPPLWMIQQSNNPIIKTFFDVEGNWIAEPPIPEASLDNFVTTIESCKEKALFLDFINKILQWDPVKRGQSAHLFCHEWLAGPETDSMNEQ</sequence>
<feature type="domain" description="Protein kinase" evidence="6">
    <location>
        <begin position="1"/>
        <end position="256"/>
    </location>
</feature>
<evidence type="ECO:0000259" key="6">
    <source>
        <dbReference type="PROSITE" id="PS50011"/>
    </source>
</evidence>
<keyword evidence="1" id="KW-0723">Serine/threonine-protein kinase</keyword>
<dbReference type="Gene3D" id="1.10.510.10">
    <property type="entry name" value="Transferase(Phosphotransferase) domain 1"/>
    <property type="match status" value="1"/>
</dbReference>
<evidence type="ECO:0000256" key="4">
    <source>
        <dbReference type="ARBA" id="ARBA00022777"/>
    </source>
</evidence>
<dbReference type="EMBL" id="KB446540">
    <property type="protein sequence ID" value="EME43668.1"/>
    <property type="molecule type" value="Genomic_DNA"/>
</dbReference>
<keyword evidence="3" id="KW-0547">Nucleotide-binding</keyword>
<organism evidence="7 8">
    <name type="scientific">Dothistroma septosporum (strain NZE10 / CBS 128990)</name>
    <name type="common">Red band needle blight fungus</name>
    <name type="synonym">Mycosphaerella pini</name>
    <dbReference type="NCBI Taxonomy" id="675120"/>
    <lineage>
        <taxon>Eukaryota</taxon>
        <taxon>Fungi</taxon>
        <taxon>Dikarya</taxon>
        <taxon>Ascomycota</taxon>
        <taxon>Pezizomycotina</taxon>
        <taxon>Dothideomycetes</taxon>
        <taxon>Dothideomycetidae</taxon>
        <taxon>Mycosphaerellales</taxon>
        <taxon>Mycosphaerellaceae</taxon>
        <taxon>Dothistroma</taxon>
    </lineage>
</organism>
<reference evidence="8" key="1">
    <citation type="journal article" date="2012" name="PLoS Genet.">
        <title>The genomes of the fungal plant pathogens Cladosporium fulvum and Dothistroma septosporum reveal adaptation to different hosts and lifestyles but also signatures of common ancestry.</title>
        <authorList>
            <person name="de Wit P.J.G.M."/>
            <person name="van der Burgt A."/>
            <person name="Oekmen B."/>
            <person name="Stergiopoulos I."/>
            <person name="Abd-Elsalam K.A."/>
            <person name="Aerts A.L."/>
            <person name="Bahkali A.H."/>
            <person name="Beenen H.G."/>
            <person name="Chettri P."/>
            <person name="Cox M.P."/>
            <person name="Datema E."/>
            <person name="de Vries R.P."/>
            <person name="Dhillon B."/>
            <person name="Ganley A.R."/>
            <person name="Griffiths S.A."/>
            <person name="Guo Y."/>
            <person name="Hamelin R.C."/>
            <person name="Henrissat B."/>
            <person name="Kabir M.S."/>
            <person name="Jashni M.K."/>
            <person name="Kema G."/>
            <person name="Klaubauf S."/>
            <person name="Lapidus A."/>
            <person name="Levasseur A."/>
            <person name="Lindquist E."/>
            <person name="Mehrabi R."/>
            <person name="Ohm R.A."/>
            <person name="Owen T.J."/>
            <person name="Salamov A."/>
            <person name="Schwelm A."/>
            <person name="Schijlen E."/>
            <person name="Sun H."/>
            <person name="van den Burg H.A."/>
            <person name="van Ham R.C.H.J."/>
            <person name="Zhang S."/>
            <person name="Goodwin S.B."/>
            <person name="Grigoriev I.V."/>
            <person name="Collemare J."/>
            <person name="Bradshaw R.E."/>
        </authorList>
    </citation>
    <scope>NUCLEOTIDE SEQUENCE [LARGE SCALE GENOMIC DNA]</scope>
    <source>
        <strain evidence="8">NZE10 / CBS 128990</strain>
    </source>
</reference>
<dbReference type="OrthoDB" id="5979581at2759"/>
<keyword evidence="2" id="KW-0808">Transferase</keyword>
<protein>
    <recommendedName>
        <fullName evidence="6">Protein kinase domain-containing protein</fullName>
    </recommendedName>
</protein>
<evidence type="ECO:0000256" key="1">
    <source>
        <dbReference type="ARBA" id="ARBA00022527"/>
    </source>
</evidence>
<evidence type="ECO:0000256" key="5">
    <source>
        <dbReference type="ARBA" id="ARBA00022840"/>
    </source>
</evidence>
<dbReference type="GO" id="GO:0043484">
    <property type="term" value="P:regulation of RNA splicing"/>
    <property type="evidence" value="ECO:0007669"/>
    <property type="project" value="TreeGrafter"/>
</dbReference>
<dbReference type="GO" id="GO:0005634">
    <property type="term" value="C:nucleus"/>
    <property type="evidence" value="ECO:0007669"/>
    <property type="project" value="TreeGrafter"/>
</dbReference>
<dbReference type="GO" id="GO:0005524">
    <property type="term" value="F:ATP binding"/>
    <property type="evidence" value="ECO:0007669"/>
    <property type="project" value="UniProtKB-KW"/>
</dbReference>
<dbReference type="Pfam" id="PF00069">
    <property type="entry name" value="Pkinase"/>
    <property type="match status" value="1"/>
</dbReference>
<dbReference type="eggNOG" id="KOG0667">
    <property type="taxonomic scope" value="Eukaryota"/>
</dbReference>
<evidence type="ECO:0000313" key="8">
    <source>
        <dbReference type="Proteomes" id="UP000016933"/>
    </source>
</evidence>
<keyword evidence="8" id="KW-1185">Reference proteome</keyword>
<dbReference type="InterPro" id="IPR051175">
    <property type="entry name" value="CLK_kinases"/>
</dbReference>
<name>M2WNS8_DOTSN</name>
<dbReference type="STRING" id="675120.M2WNS8"/>
<gene>
    <name evidence="7" type="ORF">DOTSEDRAFT_72879</name>
</gene>
<dbReference type="AlphaFoldDB" id="M2WNS8"/>
<dbReference type="PANTHER" id="PTHR45646:SF11">
    <property type="entry name" value="SERINE_THREONINE-PROTEIN KINASE DOA"/>
    <property type="match status" value="1"/>
</dbReference>
<dbReference type="Proteomes" id="UP000016933">
    <property type="component" value="Unassembled WGS sequence"/>
</dbReference>
<dbReference type="InterPro" id="IPR011009">
    <property type="entry name" value="Kinase-like_dom_sf"/>
</dbReference>
<dbReference type="PANTHER" id="PTHR45646">
    <property type="entry name" value="SERINE/THREONINE-PROTEIN KINASE DOA-RELATED"/>
    <property type="match status" value="1"/>
</dbReference>
<accession>M2WNS8</accession>
<dbReference type="SUPFAM" id="SSF56112">
    <property type="entry name" value="Protein kinase-like (PK-like)"/>
    <property type="match status" value="1"/>
</dbReference>
<keyword evidence="5" id="KW-0067">ATP-binding</keyword>
<dbReference type="GO" id="GO:0004674">
    <property type="term" value="F:protein serine/threonine kinase activity"/>
    <property type="evidence" value="ECO:0007669"/>
    <property type="project" value="UniProtKB-KW"/>
</dbReference>
<dbReference type="SMART" id="SM00220">
    <property type="entry name" value="S_TKc"/>
    <property type="match status" value="1"/>
</dbReference>
<proteinExistence type="predicted"/>
<evidence type="ECO:0000256" key="2">
    <source>
        <dbReference type="ARBA" id="ARBA00022679"/>
    </source>
</evidence>
<reference evidence="7 8" key="2">
    <citation type="journal article" date="2012" name="PLoS Pathog.">
        <title>Diverse lifestyles and strategies of plant pathogenesis encoded in the genomes of eighteen Dothideomycetes fungi.</title>
        <authorList>
            <person name="Ohm R.A."/>
            <person name="Feau N."/>
            <person name="Henrissat B."/>
            <person name="Schoch C.L."/>
            <person name="Horwitz B.A."/>
            <person name="Barry K.W."/>
            <person name="Condon B.J."/>
            <person name="Copeland A.C."/>
            <person name="Dhillon B."/>
            <person name="Glaser F."/>
            <person name="Hesse C.N."/>
            <person name="Kosti I."/>
            <person name="LaButti K."/>
            <person name="Lindquist E.A."/>
            <person name="Lucas S."/>
            <person name="Salamov A.A."/>
            <person name="Bradshaw R.E."/>
            <person name="Ciuffetti L."/>
            <person name="Hamelin R.C."/>
            <person name="Kema G.H.J."/>
            <person name="Lawrence C."/>
            <person name="Scott J.A."/>
            <person name="Spatafora J.W."/>
            <person name="Turgeon B.G."/>
            <person name="de Wit P.J.G.M."/>
            <person name="Zhong S."/>
            <person name="Goodwin S.B."/>
            <person name="Grigoriev I.V."/>
        </authorList>
    </citation>
    <scope>NUCLEOTIDE SEQUENCE [LARGE SCALE GENOMIC DNA]</scope>
    <source>
        <strain evidence="8">NZE10 / CBS 128990</strain>
    </source>
</reference>
<evidence type="ECO:0000313" key="7">
    <source>
        <dbReference type="EMBL" id="EME43668.1"/>
    </source>
</evidence>
<dbReference type="HOGENOM" id="CLU_000288_81_11_1"/>